<name>A0ABY5D4Q5_9ACTN</name>
<sequence length="239" mass="25986">MIAERPEFDHLLHWVPDVTEASAKYTAAGFPAHAGEAANGFQNGLWRLDERYVEIFTVLEDGAYGKGVFGRALTLLRPAIEDIAARGGGAMTFAVNVTDAAAAAQRLRLADHHVEEIVASPEGYDVSFREVFLPDAPFWAPFLITYDPPREQIFTEHAKGRFDPGPHDITAIVIQTADPRHSATWLGGLLGVPVRGTEVLLPGAHVLFEEGPEDRITGVVTTGPKTEIDGLAFHPEKEA</sequence>
<dbReference type="Proteomes" id="UP001055940">
    <property type="component" value="Chromosome"/>
</dbReference>
<evidence type="ECO:0000259" key="1">
    <source>
        <dbReference type="Pfam" id="PF13468"/>
    </source>
</evidence>
<gene>
    <name evidence="2" type="ORF">NE857_22665</name>
</gene>
<protein>
    <submittedName>
        <fullName evidence="2">VOC family protein</fullName>
    </submittedName>
</protein>
<proteinExistence type="predicted"/>
<reference evidence="2" key="1">
    <citation type="submission" date="2022-06" db="EMBL/GenBank/DDBJ databases">
        <authorList>
            <person name="Ping M."/>
        </authorList>
    </citation>
    <scope>NUCLEOTIDE SEQUENCE</scope>
    <source>
        <strain evidence="2">JCM11759T</strain>
    </source>
</reference>
<feature type="domain" description="Glyoxalase-like" evidence="1">
    <location>
        <begin position="8"/>
        <end position="188"/>
    </location>
</feature>
<evidence type="ECO:0000313" key="3">
    <source>
        <dbReference type="Proteomes" id="UP001055940"/>
    </source>
</evidence>
<organism evidence="2 3">
    <name type="scientific">Nocardiopsis exhalans</name>
    <dbReference type="NCBI Taxonomy" id="163604"/>
    <lineage>
        <taxon>Bacteria</taxon>
        <taxon>Bacillati</taxon>
        <taxon>Actinomycetota</taxon>
        <taxon>Actinomycetes</taxon>
        <taxon>Streptosporangiales</taxon>
        <taxon>Nocardiopsidaceae</taxon>
        <taxon>Nocardiopsis</taxon>
    </lineage>
</organism>
<dbReference type="RefSeq" id="WP_254417577.1">
    <property type="nucleotide sequence ID" value="NZ_BAAAJB010000077.1"/>
</dbReference>
<dbReference type="EMBL" id="CP099837">
    <property type="protein sequence ID" value="USY18116.1"/>
    <property type="molecule type" value="Genomic_DNA"/>
</dbReference>
<dbReference type="InterPro" id="IPR025870">
    <property type="entry name" value="Glyoxalase-like_dom"/>
</dbReference>
<keyword evidence="3" id="KW-1185">Reference proteome</keyword>
<dbReference type="Pfam" id="PF13468">
    <property type="entry name" value="Glyoxalase_3"/>
    <property type="match status" value="1"/>
</dbReference>
<dbReference type="SUPFAM" id="SSF54593">
    <property type="entry name" value="Glyoxalase/Bleomycin resistance protein/Dihydroxybiphenyl dioxygenase"/>
    <property type="match status" value="1"/>
</dbReference>
<evidence type="ECO:0000313" key="2">
    <source>
        <dbReference type="EMBL" id="USY18116.1"/>
    </source>
</evidence>
<accession>A0ABY5D4Q5</accession>
<dbReference type="Gene3D" id="3.10.180.10">
    <property type="entry name" value="2,3-Dihydroxybiphenyl 1,2-Dioxygenase, domain 1"/>
    <property type="match status" value="1"/>
</dbReference>
<dbReference type="InterPro" id="IPR029068">
    <property type="entry name" value="Glyas_Bleomycin-R_OHBP_Dase"/>
</dbReference>